<dbReference type="Pfam" id="PF14111">
    <property type="entry name" value="DUF4283"/>
    <property type="match status" value="1"/>
</dbReference>
<feature type="region of interest" description="Disordered" evidence="1">
    <location>
        <begin position="388"/>
        <end position="457"/>
    </location>
</feature>
<dbReference type="AlphaFoldDB" id="A0A9J5XDG7"/>
<dbReference type="InterPro" id="IPR040256">
    <property type="entry name" value="At4g02000-like"/>
</dbReference>
<evidence type="ECO:0000313" key="3">
    <source>
        <dbReference type="EMBL" id="KAG5585252.1"/>
    </source>
</evidence>
<protein>
    <recommendedName>
        <fullName evidence="2">DUF4283 domain-containing protein</fullName>
    </recommendedName>
</protein>
<name>A0A9J5XDG7_SOLCO</name>
<dbReference type="InterPro" id="IPR025558">
    <property type="entry name" value="DUF4283"/>
</dbReference>
<gene>
    <name evidence="3" type="ORF">H5410_045686</name>
</gene>
<sequence>MQIMISKGELDGIQKIISPDRKRLIHRKWVKGNDSTNQELQHTQNLDESIVPFERTDKAIYGNFANKSPDLSLQIHRSSHQFHDDLTTAVCSPGEGVHLNAISSKMDGPIIGDKNSDEQAVEKSKSDGDAIRGNYSMDEKVHLTNISTYLGEQHSQEEIQASLIGSTAKQQIVVEQLNCRNEAEHQRTYSQDHAGLNVVQTLAARLRQIHATQATTIELVIPRHTTKQGQPAIIYDTDDLMNKLTVDCKYTLIGKFSTTMPKIDLIRKSFILQTQLNRGGGFNISHYNARHVFIDLDNELDYNTVWTQQRMTIEGKLMRIQAWTPNFRPKEETPIIPIWVLLPGLPWHYFKKEFITPLLESVGKVLYLDTTSIKRTRASMAKGQYMNIPINEPPDKRNEKCQTKKGPDIDEYVVDNSEDDLDGDNHSLKDPDEEDETSELLIRDFSPYPDKGLEYEI</sequence>
<accession>A0A9J5XDG7</accession>
<evidence type="ECO:0000259" key="2">
    <source>
        <dbReference type="Pfam" id="PF14111"/>
    </source>
</evidence>
<proteinExistence type="predicted"/>
<dbReference type="PANTHER" id="PTHR31286">
    <property type="entry name" value="GLYCINE-RICH CELL WALL STRUCTURAL PROTEIN 1.8-LIKE"/>
    <property type="match status" value="1"/>
</dbReference>
<evidence type="ECO:0000256" key="1">
    <source>
        <dbReference type="SAM" id="MobiDB-lite"/>
    </source>
</evidence>
<organism evidence="3 4">
    <name type="scientific">Solanum commersonii</name>
    <name type="common">Commerson's wild potato</name>
    <name type="synonym">Commerson's nightshade</name>
    <dbReference type="NCBI Taxonomy" id="4109"/>
    <lineage>
        <taxon>Eukaryota</taxon>
        <taxon>Viridiplantae</taxon>
        <taxon>Streptophyta</taxon>
        <taxon>Embryophyta</taxon>
        <taxon>Tracheophyta</taxon>
        <taxon>Spermatophyta</taxon>
        <taxon>Magnoliopsida</taxon>
        <taxon>eudicotyledons</taxon>
        <taxon>Gunneridae</taxon>
        <taxon>Pentapetalae</taxon>
        <taxon>asterids</taxon>
        <taxon>lamiids</taxon>
        <taxon>Solanales</taxon>
        <taxon>Solanaceae</taxon>
        <taxon>Solanoideae</taxon>
        <taxon>Solaneae</taxon>
        <taxon>Solanum</taxon>
    </lineage>
</organism>
<feature type="compositionally biased region" description="Basic and acidic residues" evidence="1">
    <location>
        <begin position="393"/>
        <end position="408"/>
    </location>
</feature>
<comment type="caution">
    <text evidence="3">The sequence shown here is derived from an EMBL/GenBank/DDBJ whole genome shotgun (WGS) entry which is preliminary data.</text>
</comment>
<feature type="compositionally biased region" description="Acidic residues" evidence="1">
    <location>
        <begin position="409"/>
        <end position="422"/>
    </location>
</feature>
<feature type="domain" description="DUF4283" evidence="2">
    <location>
        <begin position="246"/>
        <end position="331"/>
    </location>
</feature>
<keyword evidence="4" id="KW-1185">Reference proteome</keyword>
<reference evidence="3 4" key="1">
    <citation type="submission" date="2020-09" db="EMBL/GenBank/DDBJ databases">
        <title>De no assembly of potato wild relative species, Solanum commersonii.</title>
        <authorList>
            <person name="Cho K."/>
        </authorList>
    </citation>
    <scope>NUCLEOTIDE SEQUENCE [LARGE SCALE GENOMIC DNA]</scope>
    <source>
        <strain evidence="3">LZ3.2</strain>
        <tissue evidence="3">Leaf</tissue>
    </source>
</reference>
<dbReference type="OrthoDB" id="1002340at2759"/>
<dbReference type="EMBL" id="JACXVP010000009">
    <property type="protein sequence ID" value="KAG5585252.1"/>
    <property type="molecule type" value="Genomic_DNA"/>
</dbReference>
<dbReference type="Proteomes" id="UP000824120">
    <property type="component" value="Chromosome 9"/>
</dbReference>
<evidence type="ECO:0000313" key="4">
    <source>
        <dbReference type="Proteomes" id="UP000824120"/>
    </source>
</evidence>
<dbReference type="PANTHER" id="PTHR31286:SF177">
    <property type="entry name" value="ENDONUCLEASE_EXONUCLEASE_PHOSPHATASE"/>
    <property type="match status" value="1"/>
</dbReference>